<dbReference type="AlphaFoldDB" id="A0A139I434"/>
<comment type="caution">
    <text evidence="8">The sequence shown here is derived from an EMBL/GenBank/DDBJ whole genome shotgun (WGS) entry which is preliminary data.</text>
</comment>
<accession>A0A139I434</accession>
<evidence type="ECO:0000259" key="7">
    <source>
        <dbReference type="PROSITE" id="PS50970"/>
    </source>
</evidence>
<dbReference type="OrthoDB" id="449263at2759"/>
<dbReference type="Gene3D" id="3.50.50.60">
    <property type="entry name" value="FAD/NAD(P)-binding domain"/>
    <property type="match status" value="1"/>
</dbReference>
<feature type="binding site" evidence="6">
    <location>
        <position position="471"/>
    </location>
    <ligand>
        <name>Zn(2+)</name>
        <dbReference type="ChEBI" id="CHEBI:29105"/>
    </ligand>
</feature>
<dbReference type="EMBL" id="LFZO01000335">
    <property type="protein sequence ID" value="KXT09510.1"/>
    <property type="molecule type" value="Genomic_DNA"/>
</dbReference>
<dbReference type="GO" id="GO:0050661">
    <property type="term" value="F:NADP binding"/>
    <property type="evidence" value="ECO:0007669"/>
    <property type="project" value="InterPro"/>
</dbReference>
<dbReference type="Pfam" id="PF02574">
    <property type="entry name" value="S-methyl_trans"/>
    <property type="match status" value="1"/>
</dbReference>
<protein>
    <recommendedName>
        <fullName evidence="7">Hcy-binding domain-containing protein</fullName>
    </recommendedName>
</protein>
<dbReference type="InterPro" id="IPR020946">
    <property type="entry name" value="Flavin_mOase-like"/>
</dbReference>
<feature type="binding site" evidence="6">
    <location>
        <position position="472"/>
    </location>
    <ligand>
        <name>Zn(2+)</name>
        <dbReference type="ChEBI" id="CHEBI:29105"/>
    </ligand>
</feature>
<keyword evidence="9" id="KW-1185">Reference proteome</keyword>
<dbReference type="GO" id="GO:0004499">
    <property type="term" value="F:N,N-dimethylaniline monooxygenase activity"/>
    <property type="evidence" value="ECO:0007669"/>
    <property type="project" value="InterPro"/>
</dbReference>
<dbReference type="GO" id="GO:0032259">
    <property type="term" value="P:methylation"/>
    <property type="evidence" value="ECO:0007669"/>
    <property type="project" value="UniProtKB-KW"/>
</dbReference>
<keyword evidence="2" id="KW-0285">Flavoprotein</keyword>
<evidence type="ECO:0000256" key="4">
    <source>
        <dbReference type="ARBA" id="ARBA00022827"/>
    </source>
</evidence>
<dbReference type="InterPro" id="IPR036188">
    <property type="entry name" value="FAD/NAD-bd_sf"/>
</dbReference>
<keyword evidence="4" id="KW-0274">FAD</keyword>
<keyword evidence="3 6" id="KW-0808">Transferase</keyword>
<dbReference type="SUPFAM" id="SSF82282">
    <property type="entry name" value="Homocysteine S-methyltransferase"/>
    <property type="match status" value="1"/>
</dbReference>
<dbReference type="GO" id="GO:0008168">
    <property type="term" value="F:methyltransferase activity"/>
    <property type="evidence" value="ECO:0007669"/>
    <property type="project" value="UniProtKB-UniRule"/>
</dbReference>
<organism evidence="8 9">
    <name type="scientific">Pseudocercospora musae</name>
    <dbReference type="NCBI Taxonomy" id="113226"/>
    <lineage>
        <taxon>Eukaryota</taxon>
        <taxon>Fungi</taxon>
        <taxon>Dikarya</taxon>
        <taxon>Ascomycota</taxon>
        <taxon>Pezizomycotina</taxon>
        <taxon>Dothideomycetes</taxon>
        <taxon>Dothideomycetidae</taxon>
        <taxon>Mycosphaerellales</taxon>
        <taxon>Mycosphaerellaceae</taxon>
        <taxon>Pseudocercospora</taxon>
    </lineage>
</organism>
<dbReference type="PROSITE" id="PS50970">
    <property type="entry name" value="HCY"/>
    <property type="match status" value="1"/>
</dbReference>
<keyword evidence="6" id="KW-0479">Metal-binding</keyword>
<gene>
    <name evidence="8" type="ORF">AC579_7186</name>
</gene>
<feature type="domain" description="Hcy-binding" evidence="7">
    <location>
        <begin position="176"/>
        <end position="486"/>
    </location>
</feature>
<dbReference type="InterPro" id="IPR003726">
    <property type="entry name" value="HCY_dom"/>
</dbReference>
<keyword evidence="1 6" id="KW-0489">Methyltransferase</keyword>
<dbReference type="PANTHER" id="PTHR11103">
    <property type="entry name" value="SLR1189 PROTEIN"/>
    <property type="match status" value="1"/>
</dbReference>
<dbReference type="SUPFAM" id="SSF51905">
    <property type="entry name" value="FAD/NAD(P)-binding domain"/>
    <property type="match status" value="1"/>
</dbReference>
<evidence type="ECO:0000256" key="1">
    <source>
        <dbReference type="ARBA" id="ARBA00022603"/>
    </source>
</evidence>
<dbReference type="Pfam" id="PF00743">
    <property type="entry name" value="FMO-like"/>
    <property type="match status" value="2"/>
</dbReference>
<name>A0A139I434_9PEZI</name>
<dbReference type="GO" id="GO:0050660">
    <property type="term" value="F:flavin adenine dinucleotide binding"/>
    <property type="evidence" value="ECO:0007669"/>
    <property type="project" value="InterPro"/>
</dbReference>
<dbReference type="InterPro" id="IPR036589">
    <property type="entry name" value="HCY_dom_sf"/>
</dbReference>
<evidence type="ECO:0000313" key="8">
    <source>
        <dbReference type="EMBL" id="KXT09510.1"/>
    </source>
</evidence>
<comment type="cofactor">
    <cofactor evidence="6">
        <name>Zn(2+)</name>
        <dbReference type="ChEBI" id="CHEBI:29105"/>
    </cofactor>
</comment>
<sequence length="489" mass="53361">MATSAAVIGGGPCGLMALKNLQEDGFDAAIYESRDWVGGLWKYSTDDALSTAENTIFNTSKYRAAVTDFPMPDDNDFPTAPQLYTYWNDYCNHFQLWLHIKLDIVSKDDQTQTQYFHKVAVSTGPFAKPKQPKLDGTEKFSGTAIHGIKFHEPEKYTGKNVVIISKSTISTCTLEIHDMAAEPPRCITILDGGMSRELIRLGAPFHQPEWSALALIEAPEYVRQVHLEFARAGADVITTNTYALVPFHLGEERFRSRGKELAQLAGRLAREAADEVSKESGRKIRVSGSLPPIFGSYEPEKFNVERVHEYLHILVEALEPYVDIWLGETLSVIKEAQAVKTAVANTGKPLWISFCPDDAAPADLCSPRLRSGELIADTVEWAVKSGVEALLYNCCRPNFAGSAMGAAKQELSKHSASMLSLGVYANTFVSRSSGSAANVEISATDASLDADVYATDAQSWVRNGASIVGGCCGVGVRHIERLSALLKAS</sequence>
<keyword evidence="5" id="KW-0560">Oxidoreductase</keyword>
<feature type="binding site" evidence="6">
    <location>
        <position position="394"/>
    </location>
    <ligand>
        <name>Zn(2+)</name>
        <dbReference type="ChEBI" id="CHEBI:29105"/>
    </ligand>
</feature>
<evidence type="ECO:0000256" key="3">
    <source>
        <dbReference type="ARBA" id="ARBA00022679"/>
    </source>
</evidence>
<dbReference type="PANTHER" id="PTHR11103:SF18">
    <property type="entry name" value="SLR1189 PROTEIN"/>
    <property type="match status" value="1"/>
</dbReference>
<keyword evidence="6" id="KW-0862">Zinc</keyword>
<proteinExistence type="predicted"/>
<dbReference type="Gene3D" id="3.20.20.330">
    <property type="entry name" value="Homocysteine-binding-like domain"/>
    <property type="match status" value="1"/>
</dbReference>
<reference evidence="8 9" key="1">
    <citation type="submission" date="2015-07" db="EMBL/GenBank/DDBJ databases">
        <title>Comparative genomics of the Sigatoka disease complex on banana suggests a link between parallel evolutionary changes in Pseudocercospora fijiensis and Pseudocercospora eumusae and increased virulence on the banana host.</title>
        <authorList>
            <person name="Chang T.-C."/>
            <person name="Salvucci A."/>
            <person name="Crous P.W."/>
            <person name="Stergiopoulos I."/>
        </authorList>
    </citation>
    <scope>NUCLEOTIDE SEQUENCE [LARGE SCALE GENOMIC DNA]</scope>
    <source>
        <strain evidence="8 9">CBS 116634</strain>
    </source>
</reference>
<evidence type="ECO:0000256" key="5">
    <source>
        <dbReference type="ARBA" id="ARBA00023002"/>
    </source>
</evidence>
<dbReference type="Proteomes" id="UP000073492">
    <property type="component" value="Unassembled WGS sequence"/>
</dbReference>
<dbReference type="GO" id="GO:0046872">
    <property type="term" value="F:metal ion binding"/>
    <property type="evidence" value="ECO:0007669"/>
    <property type="project" value="UniProtKB-KW"/>
</dbReference>
<evidence type="ECO:0000256" key="2">
    <source>
        <dbReference type="ARBA" id="ARBA00022630"/>
    </source>
</evidence>
<evidence type="ECO:0000313" key="9">
    <source>
        <dbReference type="Proteomes" id="UP000073492"/>
    </source>
</evidence>
<evidence type="ECO:0000256" key="6">
    <source>
        <dbReference type="PROSITE-ProRule" id="PRU00333"/>
    </source>
</evidence>